<dbReference type="AlphaFoldDB" id="A0A515EPW2"/>
<protein>
    <submittedName>
        <fullName evidence="1">ImpE protein superfamily protein</fullName>
    </submittedName>
</protein>
<dbReference type="SUPFAM" id="SSF144059">
    <property type="entry name" value="ImpE-like"/>
    <property type="match status" value="1"/>
</dbReference>
<dbReference type="Proteomes" id="UP000317365">
    <property type="component" value="Chromosome"/>
</dbReference>
<dbReference type="InterPro" id="IPR009211">
    <property type="entry name" value="TagJ"/>
</dbReference>
<reference evidence="2" key="1">
    <citation type="submission" date="2019-02" db="EMBL/GenBank/DDBJ databases">
        <title>Complete genome sequence of Rhodoferax sp. Gr-4.</title>
        <authorList>
            <person name="Jin L."/>
        </authorList>
    </citation>
    <scope>NUCLEOTIDE SEQUENCE [LARGE SCALE GENOMIC DNA]</scope>
    <source>
        <strain evidence="2">Gr-4</strain>
    </source>
</reference>
<dbReference type="Gene3D" id="1.25.40.10">
    <property type="entry name" value="Tetratricopeptide repeat domain"/>
    <property type="match status" value="1"/>
</dbReference>
<sequence length="301" mass="33414">MTAQTAPTPSLTLSQLHPDHHLGQALALLEKGVRFKPTQVQARWALVEFLCLLGHWERALKQLQTAMQLATVDEENGPGWLHTAYLLRGLIRAQDQRSAVFAGEQQPVPVIDTTPWMQDLAQAIAHNARGDHARADVLRCRALEQAPTQAGICTQDNESGEQTHTWLSDSDTRLGPVCELIIAGGYRWLAYADIACLHIQRPSSVLDLVWLPVTLQLRGTLAADKTLHAYIPTRYHGTEDKAADYTDPQARTLLLSRLTLWHEVGDTGVFAHGQKTLMTEHGDMPLLDLRELRQPLSEASA</sequence>
<dbReference type="KEGG" id="rhg:EXZ61_11150"/>
<evidence type="ECO:0000313" key="2">
    <source>
        <dbReference type="Proteomes" id="UP000317365"/>
    </source>
</evidence>
<dbReference type="RefSeq" id="WP_142811823.1">
    <property type="nucleotide sequence ID" value="NZ_CP036282.1"/>
</dbReference>
<dbReference type="EMBL" id="CP036282">
    <property type="protein sequence ID" value="QDL54679.1"/>
    <property type="molecule type" value="Genomic_DNA"/>
</dbReference>
<gene>
    <name evidence="1" type="ORF">EXZ61_11150</name>
</gene>
<evidence type="ECO:0000313" key="1">
    <source>
        <dbReference type="EMBL" id="QDL54679.1"/>
    </source>
</evidence>
<dbReference type="Pfam" id="PF07024">
    <property type="entry name" value="ImpE"/>
    <property type="match status" value="1"/>
</dbReference>
<keyword evidence="2" id="KW-1185">Reference proteome</keyword>
<proteinExistence type="predicted"/>
<accession>A0A515EPW2</accession>
<name>A0A515EPW2_9BURK</name>
<dbReference type="InterPro" id="IPR011990">
    <property type="entry name" value="TPR-like_helical_dom_sf"/>
</dbReference>
<dbReference type="PIRSF" id="PIRSF029288">
    <property type="entry name" value="SciE_ImpE"/>
    <property type="match status" value="1"/>
</dbReference>
<organism evidence="1 2">
    <name type="scientific">Rhodoferax aquaticus</name>
    <dbReference type="NCBI Taxonomy" id="2527691"/>
    <lineage>
        <taxon>Bacteria</taxon>
        <taxon>Pseudomonadati</taxon>
        <taxon>Pseudomonadota</taxon>
        <taxon>Betaproteobacteria</taxon>
        <taxon>Burkholderiales</taxon>
        <taxon>Comamonadaceae</taxon>
        <taxon>Rhodoferax</taxon>
    </lineage>
</organism>
<reference evidence="2" key="2">
    <citation type="journal article" date="2020" name="Int. J. Syst. Evol. Microbiol.">
        <title>Genomic insights into a novel species Rhodoferax aquaticus sp. nov., isolated from freshwater.</title>
        <authorList>
            <person name="Li T."/>
            <person name="Zhuo Y."/>
            <person name="Jin C.Z."/>
            <person name="Wu X."/>
            <person name="Ko S.R."/>
            <person name="Jin F.J."/>
            <person name="Ahn C.Y."/>
            <person name="Oh H.M."/>
            <person name="Lee H.G."/>
            <person name="Jin L."/>
        </authorList>
    </citation>
    <scope>NUCLEOTIDE SEQUENCE [LARGE SCALE GENOMIC DNA]</scope>
    <source>
        <strain evidence="2">Gr-4</strain>
    </source>
</reference>